<dbReference type="InterPro" id="IPR054265">
    <property type="entry name" value="DUF6996"/>
</dbReference>
<dbReference type="RefSeq" id="WP_128996424.1">
    <property type="nucleotide sequence ID" value="NZ_PDKN01000005.1"/>
</dbReference>
<feature type="domain" description="DUF6996" evidence="1">
    <location>
        <begin position="8"/>
        <end position="77"/>
    </location>
</feature>
<dbReference type="EMBL" id="PDKN01000005">
    <property type="protein sequence ID" value="RXJ56451.1"/>
    <property type="molecule type" value="Genomic_DNA"/>
</dbReference>
<proteinExistence type="predicted"/>
<organism evidence="4 5">
    <name type="scientific">Candidatus Marinarcus aquaticus</name>
    <dbReference type="NCBI Taxonomy" id="2044504"/>
    <lineage>
        <taxon>Bacteria</taxon>
        <taxon>Pseudomonadati</taxon>
        <taxon>Campylobacterota</taxon>
        <taxon>Epsilonproteobacteria</taxon>
        <taxon>Campylobacterales</taxon>
        <taxon>Arcobacteraceae</taxon>
        <taxon>Candidatus Marinarcus</taxon>
    </lineage>
</organism>
<dbReference type="Pfam" id="PF22518">
    <property type="entry name" value="DUF6997"/>
    <property type="match status" value="1"/>
</dbReference>
<evidence type="ECO:0000313" key="5">
    <source>
        <dbReference type="Proteomes" id="UP000290657"/>
    </source>
</evidence>
<evidence type="ECO:0000259" key="1">
    <source>
        <dbReference type="Pfam" id="PF22515"/>
    </source>
</evidence>
<dbReference type="Pfam" id="PF23871">
    <property type="entry name" value="DUF7226"/>
    <property type="match status" value="1"/>
</dbReference>
<keyword evidence="5" id="KW-1185">Reference proteome</keyword>
<evidence type="ECO:0000259" key="2">
    <source>
        <dbReference type="Pfam" id="PF22518"/>
    </source>
</evidence>
<dbReference type="Pfam" id="PF22515">
    <property type="entry name" value="DUF6996"/>
    <property type="match status" value="1"/>
</dbReference>
<evidence type="ECO:0000259" key="3">
    <source>
        <dbReference type="Pfam" id="PF23871"/>
    </source>
</evidence>
<dbReference type="AlphaFoldDB" id="A0A4Q0XP18"/>
<sequence>MSKITTHDSWKNIFDNFKIVNEIKKNKYFDITADQIKSIDGKEARLMTKVDFRENLPNIMKQEGLSILAIKNGLYRIAKNDPFIDITKEIKTKIIELNPPSNVISLDPYNIKSESGALDIATITEMSKIVFNEKTNLAIRGRLRGTLDFNIENIPYNIDGVQIEVDGGYEGDTSINLVEAKIGFRNNINIRQLLYPELYWKQEIQNKKAIKSYIFYLQDDIYRFIPYIYDGVIGYADHENEKAFKFKEKSSDFSIYTIQINQNNVCLNTPFPQADKFDTIHSMFLLISEHPCMTKDELKLNFDIVDRQIDYYYNVLKWLKLCEEKNNCLILTSLGEHLLQLQFKDRVIEIAKIVFSEPIFNNVLHNREVKLQLFQRYNVNSESTKNRRLQTVNAWISYFKNILEK</sequence>
<accession>A0A4Q0XP18</accession>
<dbReference type="Proteomes" id="UP000290657">
    <property type="component" value="Unassembled WGS sequence"/>
</dbReference>
<feature type="domain" description="DUF7226" evidence="3">
    <location>
        <begin position="283"/>
        <end position="399"/>
    </location>
</feature>
<reference evidence="4 5" key="1">
    <citation type="submission" date="2017-10" db="EMBL/GenBank/DDBJ databases">
        <title>Genomics of the genus Arcobacter.</title>
        <authorList>
            <person name="Perez-Cataluna A."/>
            <person name="Figueras M.J."/>
        </authorList>
    </citation>
    <scope>NUCLEOTIDE SEQUENCE [LARGE SCALE GENOMIC DNA]</scope>
    <source>
        <strain evidence="4 5">CECT 8987</strain>
    </source>
</reference>
<feature type="domain" description="DUF6997" evidence="2">
    <location>
        <begin position="79"/>
        <end position="246"/>
    </location>
</feature>
<name>A0A4Q0XP18_9BACT</name>
<evidence type="ECO:0000313" key="4">
    <source>
        <dbReference type="EMBL" id="RXJ56451.1"/>
    </source>
</evidence>
<gene>
    <name evidence="4" type="ORF">CRV04_08520</name>
</gene>
<dbReference type="OrthoDB" id="9774819at2"/>
<dbReference type="InterPro" id="IPR054266">
    <property type="entry name" value="DUF6997"/>
</dbReference>
<dbReference type="InterPro" id="IPR055650">
    <property type="entry name" value="DUF7226"/>
</dbReference>
<comment type="caution">
    <text evidence="4">The sequence shown here is derived from an EMBL/GenBank/DDBJ whole genome shotgun (WGS) entry which is preliminary data.</text>
</comment>
<protein>
    <submittedName>
        <fullName evidence="4">Uncharacterized protein</fullName>
    </submittedName>
</protein>